<feature type="domain" description="GPI inositol-deacylase winged helix" evidence="3">
    <location>
        <begin position="444"/>
        <end position="520"/>
    </location>
</feature>
<dbReference type="Pfam" id="PF24883">
    <property type="entry name" value="NPHP3_N"/>
    <property type="match status" value="1"/>
</dbReference>
<keyword evidence="1" id="KW-0677">Repeat</keyword>
<dbReference type="Pfam" id="PF22939">
    <property type="entry name" value="WHD_GPIID"/>
    <property type="match status" value="1"/>
</dbReference>
<dbReference type="InterPro" id="IPR031348">
    <property type="entry name" value="PigL_N"/>
</dbReference>
<dbReference type="PANTHER" id="PTHR10039:SF15">
    <property type="entry name" value="NACHT DOMAIN-CONTAINING PROTEIN"/>
    <property type="match status" value="1"/>
</dbReference>
<dbReference type="InterPro" id="IPR027417">
    <property type="entry name" value="P-loop_NTPase"/>
</dbReference>
<evidence type="ECO:0000259" key="2">
    <source>
        <dbReference type="Pfam" id="PF17111"/>
    </source>
</evidence>
<keyword evidence="6" id="KW-1185">Reference proteome</keyword>
<dbReference type="Gene3D" id="3.40.50.300">
    <property type="entry name" value="P-loop containing nucleotide triphosphate hydrolases"/>
    <property type="match status" value="1"/>
</dbReference>
<dbReference type="InterPro" id="IPR056884">
    <property type="entry name" value="NPHP3-like_N"/>
</dbReference>
<gene>
    <name evidence="5" type="ORF">B0I36DRAFT_349186</name>
</gene>
<dbReference type="AlphaFoldDB" id="A0A9P8Y9A8"/>
<feature type="domain" description="Azaphilone pigments biosynthesis cluster protein L N-terminal" evidence="2">
    <location>
        <begin position="13"/>
        <end position="123"/>
    </location>
</feature>
<evidence type="ECO:0000259" key="3">
    <source>
        <dbReference type="Pfam" id="PF22939"/>
    </source>
</evidence>
<dbReference type="OrthoDB" id="448455at2759"/>
<dbReference type="Proteomes" id="UP000756346">
    <property type="component" value="Unassembled WGS sequence"/>
</dbReference>
<dbReference type="Pfam" id="PF17111">
    <property type="entry name" value="PigL_N"/>
    <property type="match status" value="1"/>
</dbReference>
<accession>A0A9P8Y9A8</accession>
<organism evidence="5 6">
    <name type="scientific">Microdochium trichocladiopsis</name>
    <dbReference type="NCBI Taxonomy" id="1682393"/>
    <lineage>
        <taxon>Eukaryota</taxon>
        <taxon>Fungi</taxon>
        <taxon>Dikarya</taxon>
        <taxon>Ascomycota</taxon>
        <taxon>Pezizomycotina</taxon>
        <taxon>Sordariomycetes</taxon>
        <taxon>Xylariomycetidae</taxon>
        <taxon>Xylariales</taxon>
        <taxon>Microdochiaceae</taxon>
        <taxon>Microdochium</taxon>
    </lineage>
</organism>
<dbReference type="GeneID" id="70186315"/>
<name>A0A9P8Y9A8_9PEZI</name>
<proteinExistence type="predicted"/>
<sequence>MSFGFGVGDFIAVIKLVKKIRTDFADAPKQFEHISTEVRSLSIVLQDIEIFVSSDHVSDTQQQDLAKVLAGCEETLRDTEKAIDKYCDLENKSKSIAQVVRRAWKRLTFEPDDIRELRSRISDDVMLLNSLVGGVTRDNVARVVKRQDQQVYREVLDWITPIDYAAQQSDFINRRLAGTGQWLLDSSEYQNWIASAKESLFCPGIPGAGKTILASVVVNDLLERFPPDGSTAICYIYCNFRRTEEQKLDDLLGSLLRQLAQGQVPFPRSVMDLYERHKDRRTRPSIEEIRTTLHSVTASCSRVFVVVDALDECDVSNSCRRTFVTDLLRLQTQSRVNLLATSRFIPEITEMFSQGTNKEIRATVDDIDCYLKGCMLSLPRFVSTNIDLQEKIKEKIINSADGIGKRSPKAIRSALDGFATGSDAYDAAYTDAMNRIKGQLPEQEQLAFQALSWIACAKRPLKIVELLHALGTEPGASAFDETNIPDIQDVLSNCCGLVTVDEQTGIVRLVHYTTQEYFEKTQNKWFPDGQTYLTEICVSYLSFGVFKAGRCLSDQDFENRLTTYQLYDYASNYWGAHAKLATSYQWSSTFLEIQSQVDSAAQGLLARKIWYAYFDYSTQMPIQMTGLHLVAFFGVQKAAEFALQLYDHNEKDSFDQIHPRDY</sequence>
<evidence type="ECO:0000256" key="1">
    <source>
        <dbReference type="ARBA" id="ARBA00022737"/>
    </source>
</evidence>
<comment type="caution">
    <text evidence="5">The sequence shown here is derived from an EMBL/GenBank/DDBJ whole genome shotgun (WGS) entry which is preliminary data.</text>
</comment>
<dbReference type="SUPFAM" id="SSF52540">
    <property type="entry name" value="P-loop containing nucleoside triphosphate hydrolases"/>
    <property type="match status" value="1"/>
</dbReference>
<feature type="domain" description="Nephrocystin 3-like N-terminal" evidence="4">
    <location>
        <begin position="178"/>
        <end position="343"/>
    </location>
</feature>
<evidence type="ECO:0000313" key="6">
    <source>
        <dbReference type="Proteomes" id="UP000756346"/>
    </source>
</evidence>
<evidence type="ECO:0008006" key="7">
    <source>
        <dbReference type="Google" id="ProtNLM"/>
    </source>
</evidence>
<reference evidence="5" key="1">
    <citation type="journal article" date="2021" name="Nat. Commun.">
        <title>Genetic determinants of endophytism in the Arabidopsis root mycobiome.</title>
        <authorList>
            <person name="Mesny F."/>
            <person name="Miyauchi S."/>
            <person name="Thiergart T."/>
            <person name="Pickel B."/>
            <person name="Atanasova L."/>
            <person name="Karlsson M."/>
            <person name="Huettel B."/>
            <person name="Barry K.W."/>
            <person name="Haridas S."/>
            <person name="Chen C."/>
            <person name="Bauer D."/>
            <person name="Andreopoulos W."/>
            <person name="Pangilinan J."/>
            <person name="LaButti K."/>
            <person name="Riley R."/>
            <person name="Lipzen A."/>
            <person name="Clum A."/>
            <person name="Drula E."/>
            <person name="Henrissat B."/>
            <person name="Kohler A."/>
            <person name="Grigoriev I.V."/>
            <person name="Martin F.M."/>
            <person name="Hacquard S."/>
        </authorList>
    </citation>
    <scope>NUCLEOTIDE SEQUENCE</scope>
    <source>
        <strain evidence="5">MPI-CAGE-CH-0230</strain>
    </source>
</reference>
<evidence type="ECO:0000313" key="5">
    <source>
        <dbReference type="EMBL" id="KAH7031050.1"/>
    </source>
</evidence>
<protein>
    <recommendedName>
        <fullName evidence="7">NACHT domain-containing protein</fullName>
    </recommendedName>
</protein>
<dbReference type="InterPro" id="IPR054471">
    <property type="entry name" value="GPIID_WHD"/>
</dbReference>
<dbReference type="EMBL" id="JAGTJQ010000005">
    <property type="protein sequence ID" value="KAH7031050.1"/>
    <property type="molecule type" value="Genomic_DNA"/>
</dbReference>
<dbReference type="RefSeq" id="XP_046012730.1">
    <property type="nucleotide sequence ID" value="XM_046156769.1"/>
</dbReference>
<evidence type="ECO:0000259" key="4">
    <source>
        <dbReference type="Pfam" id="PF24883"/>
    </source>
</evidence>
<dbReference type="PANTHER" id="PTHR10039">
    <property type="entry name" value="AMELOGENIN"/>
    <property type="match status" value="1"/>
</dbReference>